<dbReference type="AlphaFoldDB" id="A0A915ENQ4"/>
<accession>A0A915ENQ4</accession>
<feature type="chain" id="PRO_5036904267" evidence="2">
    <location>
        <begin position="17"/>
        <end position="192"/>
    </location>
</feature>
<organism evidence="3 4">
    <name type="scientific">Ditylenchus dipsaci</name>
    <dbReference type="NCBI Taxonomy" id="166011"/>
    <lineage>
        <taxon>Eukaryota</taxon>
        <taxon>Metazoa</taxon>
        <taxon>Ecdysozoa</taxon>
        <taxon>Nematoda</taxon>
        <taxon>Chromadorea</taxon>
        <taxon>Rhabditida</taxon>
        <taxon>Tylenchina</taxon>
        <taxon>Tylenchomorpha</taxon>
        <taxon>Sphaerularioidea</taxon>
        <taxon>Anguinidae</taxon>
        <taxon>Anguininae</taxon>
        <taxon>Ditylenchus</taxon>
    </lineage>
</organism>
<feature type="compositionally biased region" description="Polar residues" evidence="1">
    <location>
        <begin position="175"/>
        <end position="192"/>
    </location>
</feature>
<reference evidence="4" key="1">
    <citation type="submission" date="2022-11" db="UniProtKB">
        <authorList>
            <consortium name="WormBaseParasite"/>
        </authorList>
    </citation>
    <scope>IDENTIFICATION</scope>
</reference>
<proteinExistence type="predicted"/>
<evidence type="ECO:0000256" key="2">
    <source>
        <dbReference type="SAM" id="SignalP"/>
    </source>
</evidence>
<protein>
    <submittedName>
        <fullName evidence="4">Secreted protein</fullName>
    </submittedName>
</protein>
<dbReference type="WBParaSite" id="jg8768">
    <property type="protein sequence ID" value="jg8768"/>
    <property type="gene ID" value="jg8768"/>
</dbReference>
<feature type="region of interest" description="Disordered" evidence="1">
    <location>
        <begin position="173"/>
        <end position="192"/>
    </location>
</feature>
<evidence type="ECO:0000313" key="4">
    <source>
        <dbReference type="WBParaSite" id="jg8768"/>
    </source>
</evidence>
<name>A0A915ENQ4_9BILA</name>
<sequence length="192" mass="22316">MMIALIFLSGFPSAAADNPKELRIPVDTICNVFWLILKPGQTIKSQTTNTDADQPKKPTKKTANGWPRNVHRIPVRPAWAHEELPLRRFGQPNYPIWPPPGEDFGLPRNRFTRLERRMDDTFSNRQTRIVIHHQAMSGSGHINQKCLRLQIQQPGFHRQIRCRSFDFKPRKYQSRRTCSNQNPSQKQLIKLG</sequence>
<dbReference type="Proteomes" id="UP000887574">
    <property type="component" value="Unplaced"/>
</dbReference>
<evidence type="ECO:0000313" key="3">
    <source>
        <dbReference type="Proteomes" id="UP000887574"/>
    </source>
</evidence>
<keyword evidence="2" id="KW-0732">Signal</keyword>
<feature type="region of interest" description="Disordered" evidence="1">
    <location>
        <begin position="45"/>
        <end position="68"/>
    </location>
</feature>
<keyword evidence="3" id="KW-1185">Reference proteome</keyword>
<evidence type="ECO:0000256" key="1">
    <source>
        <dbReference type="SAM" id="MobiDB-lite"/>
    </source>
</evidence>
<feature type="signal peptide" evidence="2">
    <location>
        <begin position="1"/>
        <end position="16"/>
    </location>
</feature>